<feature type="transmembrane region" description="Helical" evidence="1">
    <location>
        <begin position="192"/>
        <end position="211"/>
    </location>
</feature>
<gene>
    <name evidence="3" type="ORF">AU894_27060</name>
</gene>
<dbReference type="InterPro" id="IPR000045">
    <property type="entry name" value="Prepilin_IV_endopep_pep"/>
</dbReference>
<dbReference type="Proteomes" id="UP000839644">
    <property type="component" value="Unassembled WGS sequence"/>
</dbReference>
<evidence type="ECO:0000259" key="2">
    <source>
        <dbReference type="Pfam" id="PF01478"/>
    </source>
</evidence>
<keyword evidence="1" id="KW-1133">Transmembrane helix</keyword>
<dbReference type="GO" id="GO:0016020">
    <property type="term" value="C:membrane"/>
    <property type="evidence" value="ECO:0007669"/>
    <property type="project" value="InterPro"/>
</dbReference>
<feature type="transmembrane region" description="Helical" evidence="1">
    <location>
        <begin position="160"/>
        <end position="186"/>
    </location>
</feature>
<organism evidence="3">
    <name type="scientific">Salmonella enterica subsp. enterica serovar Java</name>
    <dbReference type="NCBI Taxonomy" id="224729"/>
    <lineage>
        <taxon>Bacteria</taxon>
        <taxon>Pseudomonadati</taxon>
        <taxon>Pseudomonadota</taxon>
        <taxon>Gammaproteobacteria</taxon>
        <taxon>Enterobacterales</taxon>
        <taxon>Enterobacteriaceae</taxon>
        <taxon>Salmonella</taxon>
    </lineage>
</organism>
<dbReference type="EMBL" id="AAAFYZ010000133">
    <property type="protein sequence ID" value="EAB8479762.1"/>
    <property type="molecule type" value="Genomic_DNA"/>
</dbReference>
<dbReference type="Pfam" id="PF01478">
    <property type="entry name" value="Peptidase_A24"/>
    <property type="match status" value="1"/>
</dbReference>
<feature type="domain" description="Prepilin type IV endopeptidase peptidase" evidence="2">
    <location>
        <begin position="65"/>
        <end position="184"/>
    </location>
</feature>
<evidence type="ECO:0000313" key="3">
    <source>
        <dbReference type="EMBL" id="EAB8479762.1"/>
    </source>
</evidence>
<keyword evidence="1" id="KW-0812">Transmembrane</keyword>
<dbReference type="AlphaFoldDB" id="A0A3Y9C726"/>
<accession>A0A3Y9C726</accession>
<proteinExistence type="predicted"/>
<feature type="transmembrane region" description="Helical" evidence="1">
    <location>
        <begin position="122"/>
        <end position="140"/>
    </location>
</feature>
<comment type="caution">
    <text evidence="3">The sequence shown here is derived from an EMBL/GenBank/DDBJ whole genome shotgun (WGS) entry which is preliminary data.</text>
</comment>
<name>A0A3Y9C726_SALEB</name>
<sequence>MNLWMVGLAFPLLCLCLFLQKRQVNAFLREHDTPPLPDRLSDSVSLAFLAVGMFLAGQENLPELLMFSALLPLLWLDCYQHWLPLRFTNIFWCTGLLTQLLPDNSFLSQSPSLALLPAPLPALFSSVLMFCLMWSVWWGLKRHHRREVLGLGDVHLIGGLFAWLTPASALYTCGLAFLLMFVVIVINRKPQPLAPFMCLSLLAVLFTVEFTQI</sequence>
<keyword evidence="1" id="KW-0472">Membrane</keyword>
<protein>
    <recommendedName>
        <fullName evidence="2">Prepilin type IV endopeptidase peptidase domain-containing protein</fullName>
    </recommendedName>
</protein>
<reference evidence="3" key="1">
    <citation type="submission" date="2018-08" db="EMBL/GenBank/DDBJ databases">
        <authorList>
            <person name="Ashton P.M."/>
            <person name="Dallman T."/>
            <person name="Nair S."/>
            <person name="De Pinna E."/>
            <person name="Peters T."/>
            <person name="Grant K."/>
        </authorList>
    </citation>
    <scope>NUCLEOTIDE SEQUENCE [LARGE SCALE GENOMIC DNA]</scope>
    <source>
        <strain evidence="3">43913</strain>
    </source>
</reference>
<dbReference type="GO" id="GO:0004190">
    <property type="term" value="F:aspartic-type endopeptidase activity"/>
    <property type="evidence" value="ECO:0007669"/>
    <property type="project" value="InterPro"/>
</dbReference>
<evidence type="ECO:0000256" key="1">
    <source>
        <dbReference type="SAM" id="Phobius"/>
    </source>
</evidence>